<evidence type="ECO:0008006" key="3">
    <source>
        <dbReference type="Google" id="ProtNLM"/>
    </source>
</evidence>
<dbReference type="Gene3D" id="2.120.10.30">
    <property type="entry name" value="TolB, C-terminal domain"/>
    <property type="match status" value="1"/>
</dbReference>
<protein>
    <recommendedName>
        <fullName evidence="3">WD40-like Beta Propeller Repeat</fullName>
    </recommendedName>
</protein>
<dbReference type="Proteomes" id="UP001500393">
    <property type="component" value="Unassembled WGS sequence"/>
</dbReference>
<dbReference type="SUPFAM" id="SSF82171">
    <property type="entry name" value="DPP6 N-terminal domain-like"/>
    <property type="match status" value="1"/>
</dbReference>
<reference evidence="1 2" key="1">
    <citation type="journal article" date="2019" name="Int. J. Syst. Evol. Microbiol.">
        <title>The Global Catalogue of Microorganisms (GCM) 10K type strain sequencing project: providing services to taxonomists for standard genome sequencing and annotation.</title>
        <authorList>
            <consortium name="The Broad Institute Genomics Platform"/>
            <consortium name="The Broad Institute Genome Sequencing Center for Infectious Disease"/>
            <person name="Wu L."/>
            <person name="Ma J."/>
        </authorList>
    </citation>
    <scope>NUCLEOTIDE SEQUENCE [LARGE SCALE GENOMIC DNA]</scope>
    <source>
        <strain evidence="1 2">JCM 14969</strain>
    </source>
</reference>
<sequence>MWHTDSNTLIVQDTSLTGNPLVRIEARAQGSRIGILPGSEGMTMPALSPYGDWIAFISASNEQQIGFLPIDGGTPMLTGVPWGTASAISWDTAGNRLAVVMQDAGREWVEVVDARAATGNGSDVTWNSAYLPSSRHFGDIVWQGHSIVIAPTPTTLGASVSIPFDTSSLRSGGVVQCYLDGEYYGTCASPFTASGLAGGTHSLQVTAVWSGFPPAESYGTVATRLHRRVTVLGLGSYLPRCGCT</sequence>
<dbReference type="EMBL" id="BAAAOS010000049">
    <property type="protein sequence ID" value="GAA1600974.1"/>
    <property type="molecule type" value="Genomic_DNA"/>
</dbReference>
<accession>A0ABN2EAJ4</accession>
<proteinExistence type="predicted"/>
<evidence type="ECO:0000313" key="1">
    <source>
        <dbReference type="EMBL" id="GAA1600974.1"/>
    </source>
</evidence>
<dbReference type="InterPro" id="IPR011042">
    <property type="entry name" value="6-blade_b-propeller_TolB-like"/>
</dbReference>
<organism evidence="1 2">
    <name type="scientific">Kribbella sancticallisti</name>
    <dbReference type="NCBI Taxonomy" id="460087"/>
    <lineage>
        <taxon>Bacteria</taxon>
        <taxon>Bacillati</taxon>
        <taxon>Actinomycetota</taxon>
        <taxon>Actinomycetes</taxon>
        <taxon>Propionibacteriales</taxon>
        <taxon>Kribbellaceae</taxon>
        <taxon>Kribbella</taxon>
    </lineage>
</organism>
<name>A0ABN2EAJ4_9ACTN</name>
<gene>
    <name evidence="1" type="ORF">GCM10009789_63990</name>
</gene>
<keyword evidence="2" id="KW-1185">Reference proteome</keyword>
<evidence type="ECO:0000313" key="2">
    <source>
        <dbReference type="Proteomes" id="UP001500393"/>
    </source>
</evidence>
<comment type="caution">
    <text evidence="1">The sequence shown here is derived from an EMBL/GenBank/DDBJ whole genome shotgun (WGS) entry which is preliminary data.</text>
</comment>